<dbReference type="InterPro" id="IPR005122">
    <property type="entry name" value="Uracil-DNA_glycosylase-like"/>
</dbReference>
<dbReference type="SMART" id="SM00986">
    <property type="entry name" value="UDG"/>
    <property type="match status" value="1"/>
</dbReference>
<name>A0A1I7NQG5_9HYPH</name>
<feature type="domain" description="Uracil-DNA glycosylase-like" evidence="13">
    <location>
        <begin position="139"/>
        <end position="289"/>
    </location>
</feature>
<reference evidence="15" key="1">
    <citation type="submission" date="2016-10" db="EMBL/GenBank/DDBJ databases">
        <authorList>
            <person name="Varghese N."/>
            <person name="Submissions S."/>
        </authorList>
    </citation>
    <scope>NUCLEOTIDE SEQUENCE [LARGE SCALE GENOMIC DNA]</scope>
    <source>
        <strain evidence="15">DSM 1565</strain>
    </source>
</reference>
<evidence type="ECO:0000256" key="9">
    <source>
        <dbReference type="ARBA" id="ARBA00023004"/>
    </source>
</evidence>
<keyword evidence="5" id="KW-0004">4Fe-4S</keyword>
<evidence type="ECO:0000256" key="6">
    <source>
        <dbReference type="ARBA" id="ARBA00022723"/>
    </source>
</evidence>
<keyword evidence="6" id="KW-0479">Metal-binding</keyword>
<keyword evidence="10" id="KW-0411">Iron-sulfur</keyword>
<evidence type="ECO:0000256" key="3">
    <source>
        <dbReference type="ARBA" id="ARBA00012030"/>
    </source>
</evidence>
<dbReference type="GO" id="GO:0004844">
    <property type="term" value="F:uracil DNA N-glycosylase activity"/>
    <property type="evidence" value="ECO:0007669"/>
    <property type="project" value="UniProtKB-EC"/>
</dbReference>
<dbReference type="GO" id="GO:0046872">
    <property type="term" value="F:metal ion binding"/>
    <property type="evidence" value="ECO:0007669"/>
    <property type="project" value="UniProtKB-KW"/>
</dbReference>
<dbReference type="SMART" id="SM00987">
    <property type="entry name" value="UreE_C"/>
    <property type="match status" value="1"/>
</dbReference>
<dbReference type="PANTHER" id="PTHR33693">
    <property type="entry name" value="TYPE-5 URACIL-DNA GLYCOSYLASE"/>
    <property type="match status" value="1"/>
</dbReference>
<evidence type="ECO:0000259" key="13">
    <source>
        <dbReference type="SMART" id="SM00986"/>
    </source>
</evidence>
<accession>A0A1I7NQG5</accession>
<dbReference type="Proteomes" id="UP000199423">
    <property type="component" value="Unassembled WGS sequence"/>
</dbReference>
<evidence type="ECO:0000256" key="11">
    <source>
        <dbReference type="ARBA" id="ARBA00023204"/>
    </source>
</evidence>
<dbReference type="PANTHER" id="PTHR33693:SF1">
    <property type="entry name" value="TYPE-4 URACIL-DNA GLYCOSYLASE"/>
    <property type="match status" value="1"/>
</dbReference>
<dbReference type="EC" id="3.2.2.27" evidence="3"/>
<dbReference type="AlphaFoldDB" id="A0A1I7NQG5"/>
<dbReference type="NCBIfam" id="TIGR00758">
    <property type="entry name" value="UDG_fam4"/>
    <property type="match status" value="1"/>
</dbReference>
<feature type="region of interest" description="Disordered" evidence="12">
    <location>
        <begin position="34"/>
        <end position="99"/>
    </location>
</feature>
<proteinExistence type="inferred from homology"/>
<dbReference type="CDD" id="cd10030">
    <property type="entry name" value="UDG-F4_TTUDGA_SPO1dp_like"/>
    <property type="match status" value="1"/>
</dbReference>
<sequence>MVRSNGQDEMLSLLSWLQAMGADAAVGDTAQDWLQRGNDAPGAAFAWPDRDEAASPGRPAPHPARGADAVQSPVRARPSGASGSPQVTRPRAVTPLGASEAETGARRIARAANSLQELEAALQNFDGCGLKSTATKLCFYRGAPNSDLMIIGEAPGRDEDLAGKPFVGRAGQLLDKMLHAIGRTEADVHITNVVYWRPPGNRTPTPQEALACRPFLERQIELVAPKILVAVGGSAAKEMLGASEGIMRLRGKWREIEIGDRKIPAIATLHPAYLLRTPAAKQLAWIDLLQIRSKL</sequence>
<dbReference type="InterPro" id="IPR036895">
    <property type="entry name" value="Uracil-DNA_glycosylase-like_sf"/>
</dbReference>
<evidence type="ECO:0000256" key="7">
    <source>
        <dbReference type="ARBA" id="ARBA00022763"/>
    </source>
</evidence>
<evidence type="ECO:0000256" key="5">
    <source>
        <dbReference type="ARBA" id="ARBA00022485"/>
    </source>
</evidence>
<dbReference type="SUPFAM" id="SSF52141">
    <property type="entry name" value="Uracil-DNA glycosylase-like"/>
    <property type="match status" value="1"/>
</dbReference>
<comment type="similarity">
    <text evidence="2">Belongs to the uracil-DNA glycosylase (UDG) superfamily. Type 4 (UDGa) family.</text>
</comment>
<protein>
    <recommendedName>
        <fullName evidence="4">Type-4 uracil-DNA glycosylase</fullName>
        <ecNumber evidence="3">3.2.2.27</ecNumber>
    </recommendedName>
</protein>
<evidence type="ECO:0000256" key="2">
    <source>
        <dbReference type="ARBA" id="ARBA00006521"/>
    </source>
</evidence>
<evidence type="ECO:0000256" key="10">
    <source>
        <dbReference type="ARBA" id="ARBA00023014"/>
    </source>
</evidence>
<dbReference type="EMBL" id="FPCH01000003">
    <property type="protein sequence ID" value="SFV36865.1"/>
    <property type="molecule type" value="Genomic_DNA"/>
</dbReference>
<comment type="catalytic activity">
    <reaction evidence="1">
        <text>Hydrolyzes single-stranded DNA or mismatched double-stranded DNA and polynucleotides, releasing free uracil.</text>
        <dbReference type="EC" id="3.2.2.27"/>
    </reaction>
</comment>
<keyword evidence="9" id="KW-0408">Iron</keyword>
<evidence type="ECO:0000256" key="8">
    <source>
        <dbReference type="ARBA" id="ARBA00022801"/>
    </source>
</evidence>
<dbReference type="GO" id="GO:0051539">
    <property type="term" value="F:4 iron, 4 sulfur cluster binding"/>
    <property type="evidence" value="ECO:0007669"/>
    <property type="project" value="UniProtKB-KW"/>
</dbReference>
<dbReference type="STRING" id="51670.SAMN04488557_2850"/>
<evidence type="ECO:0000313" key="14">
    <source>
        <dbReference type="EMBL" id="SFV36865.1"/>
    </source>
</evidence>
<organism evidence="14 15">
    <name type="scientific">Hyphomicrobium facile</name>
    <dbReference type="NCBI Taxonomy" id="51670"/>
    <lineage>
        <taxon>Bacteria</taxon>
        <taxon>Pseudomonadati</taxon>
        <taxon>Pseudomonadota</taxon>
        <taxon>Alphaproteobacteria</taxon>
        <taxon>Hyphomicrobiales</taxon>
        <taxon>Hyphomicrobiaceae</taxon>
        <taxon>Hyphomicrobium</taxon>
    </lineage>
</organism>
<dbReference type="InterPro" id="IPR051536">
    <property type="entry name" value="UDG_Type-4/5"/>
</dbReference>
<dbReference type="GO" id="GO:0006281">
    <property type="term" value="P:DNA repair"/>
    <property type="evidence" value="ECO:0007669"/>
    <property type="project" value="UniProtKB-KW"/>
</dbReference>
<evidence type="ECO:0000313" key="15">
    <source>
        <dbReference type="Proteomes" id="UP000199423"/>
    </source>
</evidence>
<keyword evidence="8" id="KW-0378">Hydrolase</keyword>
<keyword evidence="11" id="KW-0234">DNA repair</keyword>
<evidence type="ECO:0000256" key="12">
    <source>
        <dbReference type="SAM" id="MobiDB-lite"/>
    </source>
</evidence>
<gene>
    <name evidence="14" type="ORF">SAMN04488557_2850</name>
</gene>
<evidence type="ECO:0000256" key="1">
    <source>
        <dbReference type="ARBA" id="ARBA00001400"/>
    </source>
</evidence>
<dbReference type="Pfam" id="PF03167">
    <property type="entry name" value="UDG"/>
    <property type="match status" value="1"/>
</dbReference>
<evidence type="ECO:0000256" key="4">
    <source>
        <dbReference type="ARBA" id="ARBA00019403"/>
    </source>
</evidence>
<dbReference type="InterPro" id="IPR005273">
    <property type="entry name" value="Ura-DNA_glyco_family4"/>
</dbReference>
<keyword evidence="7" id="KW-0227">DNA damage</keyword>
<keyword evidence="15" id="KW-1185">Reference proteome</keyword>
<dbReference type="Gene3D" id="3.40.470.10">
    <property type="entry name" value="Uracil-DNA glycosylase-like domain"/>
    <property type="match status" value="1"/>
</dbReference>